<organism evidence="1 2">
    <name type="scientific">Gordonia hankookensis</name>
    <dbReference type="NCBI Taxonomy" id="589403"/>
    <lineage>
        <taxon>Bacteria</taxon>
        <taxon>Bacillati</taxon>
        <taxon>Actinomycetota</taxon>
        <taxon>Actinomycetes</taxon>
        <taxon>Mycobacteriales</taxon>
        <taxon>Gordoniaceae</taxon>
        <taxon>Gordonia</taxon>
    </lineage>
</organism>
<accession>A0ABR7WIS0</accession>
<proteinExistence type="predicted"/>
<keyword evidence="2" id="KW-1185">Reference proteome</keyword>
<dbReference type="Proteomes" id="UP000602395">
    <property type="component" value="Unassembled WGS sequence"/>
</dbReference>
<reference evidence="1 2" key="1">
    <citation type="submission" date="2020-09" db="EMBL/GenBank/DDBJ databases">
        <title>Novel species in genus Gordonia.</title>
        <authorList>
            <person name="Zhang G."/>
        </authorList>
    </citation>
    <scope>NUCLEOTIDE SEQUENCE [LARGE SCALE GENOMIC DNA]</scope>
    <source>
        <strain evidence="1 2">ON-33</strain>
    </source>
</reference>
<dbReference type="EMBL" id="JACWMS010000006">
    <property type="protein sequence ID" value="MBD1322471.1"/>
    <property type="molecule type" value="Genomic_DNA"/>
</dbReference>
<gene>
    <name evidence="1" type="ORF">IDF66_23065</name>
</gene>
<evidence type="ECO:0000313" key="2">
    <source>
        <dbReference type="Proteomes" id="UP000602395"/>
    </source>
</evidence>
<name>A0ABR7WIS0_9ACTN</name>
<sequence>MRARASYSSLRRRFALDGCIDVDSSSATILSVTRSRSAIKDRAWA</sequence>
<dbReference type="RefSeq" id="WP_190268788.1">
    <property type="nucleotide sequence ID" value="NZ_JACWMS010000006.1"/>
</dbReference>
<evidence type="ECO:0000313" key="1">
    <source>
        <dbReference type="EMBL" id="MBD1322471.1"/>
    </source>
</evidence>
<protein>
    <submittedName>
        <fullName evidence="1">Uncharacterized protein</fullName>
    </submittedName>
</protein>
<comment type="caution">
    <text evidence="1">The sequence shown here is derived from an EMBL/GenBank/DDBJ whole genome shotgun (WGS) entry which is preliminary data.</text>
</comment>